<dbReference type="InterPro" id="IPR012349">
    <property type="entry name" value="Split_barrel_FMN-bd"/>
</dbReference>
<dbReference type="RefSeq" id="WP_179721606.1">
    <property type="nucleotide sequence ID" value="NZ_JACBZT010000001.1"/>
</dbReference>
<comment type="caution">
    <text evidence="1">The sequence shown here is derived from an EMBL/GenBank/DDBJ whole genome shotgun (WGS) entry which is preliminary data.</text>
</comment>
<dbReference type="Proteomes" id="UP000541969">
    <property type="component" value="Unassembled WGS sequence"/>
</dbReference>
<dbReference type="Pfam" id="PF12900">
    <property type="entry name" value="Pyridox_ox_2"/>
    <property type="match status" value="1"/>
</dbReference>
<dbReference type="EMBL" id="JACBZT010000001">
    <property type="protein sequence ID" value="NYJ08764.1"/>
    <property type="molecule type" value="Genomic_DNA"/>
</dbReference>
<proteinExistence type="predicted"/>
<evidence type="ECO:0000313" key="1">
    <source>
        <dbReference type="EMBL" id="NYJ08764.1"/>
    </source>
</evidence>
<dbReference type="AlphaFoldDB" id="A0A853CL17"/>
<evidence type="ECO:0008006" key="3">
    <source>
        <dbReference type="Google" id="ProtNLM"/>
    </source>
</evidence>
<reference evidence="1 2" key="1">
    <citation type="submission" date="2020-07" db="EMBL/GenBank/DDBJ databases">
        <title>Sequencing the genomes of 1000 actinobacteria strains.</title>
        <authorList>
            <person name="Klenk H.-P."/>
        </authorList>
    </citation>
    <scope>NUCLEOTIDE SEQUENCE [LARGE SCALE GENOMIC DNA]</scope>
    <source>
        <strain evidence="1 2">DSM 104001</strain>
    </source>
</reference>
<dbReference type="InterPro" id="IPR024747">
    <property type="entry name" value="Pyridox_Oxase-rel"/>
</dbReference>
<evidence type="ECO:0000313" key="2">
    <source>
        <dbReference type="Proteomes" id="UP000541969"/>
    </source>
</evidence>
<protein>
    <recommendedName>
        <fullName evidence="3">Pyridoxamine 5'-phosphate oxidase</fullName>
    </recommendedName>
</protein>
<dbReference type="SUPFAM" id="SSF50475">
    <property type="entry name" value="FMN-binding split barrel"/>
    <property type="match status" value="1"/>
</dbReference>
<keyword evidence="2" id="KW-1185">Reference proteome</keyword>
<name>A0A853CL17_9ACTN</name>
<accession>A0A853CL17</accession>
<organism evidence="1 2">
    <name type="scientific">Petropleomorpha daqingensis</name>
    <dbReference type="NCBI Taxonomy" id="2026353"/>
    <lineage>
        <taxon>Bacteria</taxon>
        <taxon>Bacillati</taxon>
        <taxon>Actinomycetota</taxon>
        <taxon>Actinomycetes</taxon>
        <taxon>Geodermatophilales</taxon>
        <taxon>Geodermatophilaceae</taxon>
        <taxon>Petropleomorpha</taxon>
    </lineage>
</organism>
<dbReference type="Gene3D" id="2.30.110.10">
    <property type="entry name" value="Electron Transport, Fmn-binding Protein, Chain A"/>
    <property type="match status" value="1"/>
</dbReference>
<gene>
    <name evidence="1" type="ORF">GGQ55_005042</name>
</gene>
<sequence length="126" mass="13321">MPTTDPDRRHEALVREDCLRLLATTAIGRLAYTQAALPVVRPVSFSLDGDEVLIPATPGSPLLGAVRGSVVAFEADAYDAIARTGWTVTVIGPSRVLGGLPRPDLCLIAVHQGLVRGWRTCAPPLG</sequence>